<proteinExistence type="predicted"/>
<evidence type="ECO:0000256" key="1">
    <source>
        <dbReference type="SAM" id="Phobius"/>
    </source>
</evidence>
<dbReference type="Proteomes" id="UP001627284">
    <property type="component" value="Unassembled WGS sequence"/>
</dbReference>
<keyword evidence="1" id="KW-1133">Transmembrane helix</keyword>
<dbReference type="AlphaFoldDB" id="A0ABD2SGC9"/>
<feature type="domain" description="Pectinesterase inhibitor" evidence="2">
    <location>
        <begin position="87"/>
        <end position="252"/>
    </location>
</feature>
<feature type="transmembrane region" description="Helical" evidence="1">
    <location>
        <begin position="282"/>
        <end position="302"/>
    </location>
</feature>
<gene>
    <name evidence="3" type="ORF">AABB24_026770</name>
</gene>
<comment type="caution">
    <text evidence="3">The sequence shown here is derived from an EMBL/GenBank/DDBJ whole genome shotgun (WGS) entry which is preliminary data.</text>
</comment>
<dbReference type="Pfam" id="PF04043">
    <property type="entry name" value="PMEI"/>
    <property type="match status" value="1"/>
</dbReference>
<dbReference type="InterPro" id="IPR006501">
    <property type="entry name" value="Pectinesterase_inhib_dom"/>
</dbReference>
<keyword evidence="1" id="KW-0472">Membrane</keyword>
<keyword evidence="4" id="KW-1185">Reference proteome</keyword>
<accession>A0ABD2SGC9</accession>
<evidence type="ECO:0000313" key="3">
    <source>
        <dbReference type="EMBL" id="KAL3342898.1"/>
    </source>
</evidence>
<name>A0ABD2SGC9_9SOLN</name>
<protein>
    <recommendedName>
        <fullName evidence="2">Pectinesterase inhibitor domain-containing protein</fullName>
    </recommendedName>
</protein>
<dbReference type="InterPro" id="IPR035513">
    <property type="entry name" value="Invertase/methylesterase_inhib"/>
</dbReference>
<feature type="transmembrane region" description="Helical" evidence="1">
    <location>
        <begin position="51"/>
        <end position="75"/>
    </location>
</feature>
<evidence type="ECO:0000313" key="4">
    <source>
        <dbReference type="Proteomes" id="UP001627284"/>
    </source>
</evidence>
<feature type="non-terminal residue" evidence="3">
    <location>
        <position position="1"/>
    </location>
</feature>
<dbReference type="SUPFAM" id="SSF101148">
    <property type="entry name" value="Plant invertase/pectin methylesterase inhibitor"/>
    <property type="match status" value="1"/>
</dbReference>
<organism evidence="3 4">
    <name type="scientific">Solanum stoloniferum</name>
    <dbReference type="NCBI Taxonomy" id="62892"/>
    <lineage>
        <taxon>Eukaryota</taxon>
        <taxon>Viridiplantae</taxon>
        <taxon>Streptophyta</taxon>
        <taxon>Embryophyta</taxon>
        <taxon>Tracheophyta</taxon>
        <taxon>Spermatophyta</taxon>
        <taxon>Magnoliopsida</taxon>
        <taxon>eudicotyledons</taxon>
        <taxon>Gunneridae</taxon>
        <taxon>Pentapetalae</taxon>
        <taxon>asterids</taxon>
        <taxon>lamiids</taxon>
        <taxon>Solanales</taxon>
        <taxon>Solanaceae</taxon>
        <taxon>Solanoideae</taxon>
        <taxon>Solaneae</taxon>
        <taxon>Solanum</taxon>
    </lineage>
</organism>
<dbReference type="EMBL" id="JBJKTR010000015">
    <property type="protein sequence ID" value="KAL3342898.1"/>
    <property type="molecule type" value="Genomic_DNA"/>
</dbReference>
<sequence>FDLGNKNNLGLHSYNFQFSFKKYSKKLLNQMSNKEKVLQDEKSSSRSKRKLSLIICLLALFIPIIVAVISASIILKQQTESNSLSFSPRNAITSVCDLISGDPDSCFDSIATLHFAQIPSRDKINPSQIFILSLYASRIELENVATSIEKAISEVDVINPESVGVLRNCQGMIEFSLKKLHESEMSLGIDPDEKILAINKVVWDLQLWIGEAMGQVQRCYDLLEKIPSTTVRVEIRRKSYEAQQKMKNSRGILENMDEILDLFYPRIGTALVSFAWEYNYGLTVWLFCFEYLLLIFLFCLLLRIY</sequence>
<dbReference type="Gene3D" id="1.20.140.40">
    <property type="entry name" value="Invertase/pectin methylesterase inhibitor family protein"/>
    <property type="match status" value="1"/>
</dbReference>
<reference evidence="3 4" key="1">
    <citation type="submission" date="2024-05" db="EMBL/GenBank/DDBJ databases">
        <title>De novo assembly of an allotetraploid wild potato.</title>
        <authorList>
            <person name="Hosaka A.J."/>
        </authorList>
    </citation>
    <scope>NUCLEOTIDE SEQUENCE [LARGE SCALE GENOMIC DNA]</scope>
    <source>
        <tissue evidence="3">Young leaves</tissue>
    </source>
</reference>
<evidence type="ECO:0000259" key="2">
    <source>
        <dbReference type="SMART" id="SM00856"/>
    </source>
</evidence>
<keyword evidence="1" id="KW-0812">Transmembrane</keyword>
<dbReference type="SMART" id="SM00856">
    <property type="entry name" value="PMEI"/>
    <property type="match status" value="1"/>
</dbReference>